<accession>A0A2J5HPE2</accession>
<proteinExistence type="predicted"/>
<organism evidence="1 2">
    <name type="scientific">Aspergillus taichungensis</name>
    <dbReference type="NCBI Taxonomy" id="482145"/>
    <lineage>
        <taxon>Eukaryota</taxon>
        <taxon>Fungi</taxon>
        <taxon>Dikarya</taxon>
        <taxon>Ascomycota</taxon>
        <taxon>Pezizomycotina</taxon>
        <taxon>Eurotiomycetes</taxon>
        <taxon>Eurotiomycetidae</taxon>
        <taxon>Eurotiales</taxon>
        <taxon>Aspergillaceae</taxon>
        <taxon>Aspergillus</taxon>
        <taxon>Aspergillus subgen. Circumdati</taxon>
    </lineage>
</organism>
<evidence type="ECO:0000313" key="2">
    <source>
        <dbReference type="Proteomes" id="UP000235023"/>
    </source>
</evidence>
<reference evidence="2" key="1">
    <citation type="submission" date="2017-12" db="EMBL/GenBank/DDBJ databases">
        <authorList>
            <consortium name="DOE Joint Genome Institute"/>
            <person name="Mondo S.J."/>
            <person name="Kjaerbolling I."/>
            <person name="Vesth T.C."/>
            <person name="Frisvad J.C."/>
            <person name="Nybo J.L."/>
            <person name="Theobald S."/>
            <person name="Kuo A."/>
            <person name="Bowyer P."/>
            <person name="Matsuda Y."/>
            <person name="Lyhne E.K."/>
            <person name="Kogle M.E."/>
            <person name="Clum A."/>
            <person name="Lipzen A."/>
            <person name="Salamov A."/>
            <person name="Ngan C.Y."/>
            <person name="Daum C."/>
            <person name="Chiniquy J."/>
            <person name="Barry K."/>
            <person name="LaButti K."/>
            <person name="Haridas S."/>
            <person name="Simmons B.A."/>
            <person name="Magnuson J.K."/>
            <person name="Mortensen U.H."/>
            <person name="Larsen T.O."/>
            <person name="Grigoriev I.V."/>
            <person name="Baker S.E."/>
            <person name="Andersen M.R."/>
            <person name="Nordberg H.P."/>
            <person name="Cantor M.N."/>
            <person name="Hua S.X."/>
        </authorList>
    </citation>
    <scope>NUCLEOTIDE SEQUENCE [LARGE SCALE GENOMIC DNA]</scope>
    <source>
        <strain evidence="2">IBT 19404</strain>
    </source>
</reference>
<keyword evidence="2" id="KW-1185">Reference proteome</keyword>
<evidence type="ECO:0000313" key="1">
    <source>
        <dbReference type="EMBL" id="PLN79078.1"/>
    </source>
</evidence>
<dbReference type="EMBL" id="KZ559566">
    <property type="protein sequence ID" value="PLN79078.1"/>
    <property type="molecule type" value="Genomic_DNA"/>
</dbReference>
<sequence>MHSSASLACSYLPTYLPACLPTSVVLEWARLRKDNNHLLRSSRNEETTWLLE</sequence>
<name>A0A2J5HPE2_9EURO</name>
<dbReference type="Proteomes" id="UP000235023">
    <property type="component" value="Unassembled WGS sequence"/>
</dbReference>
<dbReference type="AlphaFoldDB" id="A0A2J5HPE2"/>
<protein>
    <submittedName>
        <fullName evidence="1">Uncharacterized protein</fullName>
    </submittedName>
</protein>
<gene>
    <name evidence="1" type="ORF">BDW42DRAFT_173735</name>
</gene>